<evidence type="ECO:0000259" key="3">
    <source>
        <dbReference type="Pfam" id="PF13868"/>
    </source>
</evidence>
<dbReference type="EMBL" id="CAAALY010057323">
    <property type="protein sequence ID" value="VEL22593.1"/>
    <property type="molecule type" value="Genomic_DNA"/>
</dbReference>
<evidence type="ECO:0000313" key="4">
    <source>
        <dbReference type="EMBL" id="VEL22593.1"/>
    </source>
</evidence>
<evidence type="ECO:0000256" key="1">
    <source>
        <dbReference type="ARBA" id="ARBA00023054"/>
    </source>
</evidence>
<evidence type="ECO:0000256" key="2">
    <source>
        <dbReference type="SAM" id="Coils"/>
    </source>
</evidence>
<accession>A0A3S5BFQ8</accession>
<gene>
    <name evidence="4" type="ORF">PXEA_LOCUS16033</name>
</gene>
<feature type="coiled-coil region" evidence="2">
    <location>
        <begin position="5"/>
        <end position="67"/>
    </location>
</feature>
<comment type="caution">
    <text evidence="4">The sequence shown here is derived from an EMBL/GenBank/DDBJ whole genome shotgun (WGS) entry which is preliminary data.</text>
</comment>
<organism evidence="4 5">
    <name type="scientific">Protopolystoma xenopodis</name>
    <dbReference type="NCBI Taxonomy" id="117903"/>
    <lineage>
        <taxon>Eukaryota</taxon>
        <taxon>Metazoa</taxon>
        <taxon>Spiralia</taxon>
        <taxon>Lophotrochozoa</taxon>
        <taxon>Platyhelminthes</taxon>
        <taxon>Monogenea</taxon>
        <taxon>Polyopisthocotylea</taxon>
        <taxon>Polystomatidea</taxon>
        <taxon>Polystomatidae</taxon>
        <taxon>Protopolystoma</taxon>
    </lineage>
</organism>
<name>A0A3S5BFQ8_9PLAT</name>
<dbReference type="InterPro" id="IPR043597">
    <property type="entry name" value="TPH_dom"/>
</dbReference>
<keyword evidence="5" id="KW-1185">Reference proteome</keyword>
<evidence type="ECO:0000313" key="5">
    <source>
        <dbReference type="Proteomes" id="UP000784294"/>
    </source>
</evidence>
<keyword evidence="1 2" id="KW-0175">Coiled coil</keyword>
<dbReference type="AlphaFoldDB" id="A0A3S5BFQ8"/>
<feature type="domain" description="Trichohyalin-plectin-homology" evidence="3">
    <location>
        <begin position="7"/>
        <end position="94"/>
    </location>
</feature>
<protein>
    <recommendedName>
        <fullName evidence="3">Trichohyalin-plectin-homology domain-containing protein</fullName>
    </recommendedName>
</protein>
<reference evidence="4" key="1">
    <citation type="submission" date="2018-11" db="EMBL/GenBank/DDBJ databases">
        <authorList>
            <consortium name="Pathogen Informatics"/>
        </authorList>
    </citation>
    <scope>NUCLEOTIDE SEQUENCE</scope>
</reference>
<dbReference type="OrthoDB" id="1902038at2759"/>
<proteinExistence type="predicted"/>
<dbReference type="Pfam" id="PF13868">
    <property type="entry name" value="TPH"/>
    <property type="match status" value="1"/>
</dbReference>
<dbReference type="Proteomes" id="UP000784294">
    <property type="component" value="Unassembled WGS sequence"/>
</dbReference>
<sequence length="118" mass="13847">MVGACHVLQQIQENEQERLLALEREEQEQALARQKMVEMMKDELAKRADKRSKQEILRAELNEANNLIMERRKRENQLEILNDMKILEIQKLKAVSSIRLSIFAAVMSSNNDFFSLFV</sequence>